<dbReference type="EMBL" id="UINC01155823">
    <property type="protein sequence ID" value="SVD51902.1"/>
    <property type="molecule type" value="Genomic_DNA"/>
</dbReference>
<sequence length="227" mass="24987">AELFIGLSQNNIDRHTEIYFLDQVTNGLDPSYDAGTFEFENNTIFSRLVSDDLGYDMAIQALPYSEMWDKVIPIGINAMAGEEMTVSVTHKTTPADLKIYLEDAQEGTFTLINNENFVLTPSSDLSGIGRFFIHTTENALSNEEVNTSLLNAYKGVDNNYITIEGLATQATSTEVSLFNILGTKVMDTTLDNTTNTQTVSTNGLSTGIYVLKLVSGQDQLTKKLIIK</sequence>
<gene>
    <name evidence="2" type="ORF">METZ01_LOCUS404756</name>
</gene>
<dbReference type="NCBIfam" id="TIGR04183">
    <property type="entry name" value="Por_Secre_tail"/>
    <property type="match status" value="1"/>
</dbReference>
<evidence type="ECO:0000259" key="1">
    <source>
        <dbReference type="Pfam" id="PF18962"/>
    </source>
</evidence>
<organism evidence="2">
    <name type="scientific">marine metagenome</name>
    <dbReference type="NCBI Taxonomy" id="408172"/>
    <lineage>
        <taxon>unclassified sequences</taxon>
        <taxon>metagenomes</taxon>
        <taxon>ecological metagenomes</taxon>
    </lineage>
</organism>
<feature type="domain" description="Secretion system C-terminal sorting" evidence="1">
    <location>
        <begin position="158"/>
        <end position="226"/>
    </location>
</feature>
<accession>A0A382VZD9</accession>
<feature type="non-terminal residue" evidence="2">
    <location>
        <position position="1"/>
    </location>
</feature>
<protein>
    <recommendedName>
        <fullName evidence="1">Secretion system C-terminal sorting domain-containing protein</fullName>
    </recommendedName>
</protein>
<dbReference type="AlphaFoldDB" id="A0A382VZD9"/>
<evidence type="ECO:0000313" key="2">
    <source>
        <dbReference type="EMBL" id="SVD51902.1"/>
    </source>
</evidence>
<name>A0A382VZD9_9ZZZZ</name>
<proteinExistence type="predicted"/>
<dbReference type="Pfam" id="PF18962">
    <property type="entry name" value="Por_Secre_tail"/>
    <property type="match status" value="1"/>
</dbReference>
<reference evidence="2" key="1">
    <citation type="submission" date="2018-05" db="EMBL/GenBank/DDBJ databases">
        <authorList>
            <person name="Lanie J.A."/>
            <person name="Ng W.-L."/>
            <person name="Kazmierczak K.M."/>
            <person name="Andrzejewski T.M."/>
            <person name="Davidsen T.M."/>
            <person name="Wayne K.J."/>
            <person name="Tettelin H."/>
            <person name="Glass J.I."/>
            <person name="Rusch D."/>
            <person name="Podicherti R."/>
            <person name="Tsui H.-C.T."/>
            <person name="Winkler M.E."/>
        </authorList>
    </citation>
    <scope>NUCLEOTIDE SEQUENCE</scope>
</reference>
<dbReference type="InterPro" id="IPR026444">
    <property type="entry name" value="Secre_tail"/>
</dbReference>